<dbReference type="KEGG" id="fte:Fluta_3791"/>
<organism evidence="3 4">
    <name type="scientific">Fluviicola taffensis (strain DSM 16823 / NCIMB 13979 / RW262)</name>
    <dbReference type="NCBI Taxonomy" id="755732"/>
    <lineage>
        <taxon>Bacteria</taxon>
        <taxon>Pseudomonadati</taxon>
        <taxon>Bacteroidota</taxon>
        <taxon>Flavobacteriia</taxon>
        <taxon>Flavobacteriales</taxon>
        <taxon>Crocinitomicaceae</taxon>
        <taxon>Fluviicola</taxon>
    </lineage>
</organism>
<evidence type="ECO:0000256" key="1">
    <source>
        <dbReference type="SAM" id="MobiDB-lite"/>
    </source>
</evidence>
<evidence type="ECO:0000313" key="4">
    <source>
        <dbReference type="Proteomes" id="UP000007463"/>
    </source>
</evidence>
<dbReference type="EMBL" id="CP002542">
    <property type="protein sequence ID" value="AEA45758.1"/>
    <property type="molecule type" value="Genomic_DNA"/>
</dbReference>
<keyword evidence="2" id="KW-1133">Transmembrane helix</keyword>
<dbReference type="HOGENOM" id="CLU_2034631_0_0_10"/>
<dbReference type="AlphaFoldDB" id="F2IG92"/>
<proteinExistence type="predicted"/>
<protein>
    <submittedName>
        <fullName evidence="3">Uncharacterized protein</fullName>
    </submittedName>
</protein>
<feature type="transmembrane region" description="Helical" evidence="2">
    <location>
        <begin position="95"/>
        <end position="112"/>
    </location>
</feature>
<sequence length="121" mass="13779">MAKIYNVTIKRACSANNSQMSVDVTIDEDVKIPIKKDDKTIFFKSTVLSQHPEISKPCKLGEFDVLYISEKGSTSGNDKNSTSAKPKSNEKKSRPIWLSLILFPFKLIGWLFKNLIWKQIK</sequence>
<name>F2IG92_FLUTR</name>
<reference evidence="4" key="2">
    <citation type="submission" date="2011-02" db="EMBL/GenBank/DDBJ databases">
        <title>The complete genome of Fluviicola taffensis DSM 16823.</title>
        <authorList>
            <consortium name="US DOE Joint Genome Institute (JGI-PGF)"/>
            <person name="Lucas S."/>
            <person name="Copeland A."/>
            <person name="Lapidus A."/>
            <person name="Bruce D."/>
            <person name="Goodwin L."/>
            <person name="Pitluck S."/>
            <person name="Kyrpides N."/>
            <person name="Mavromatis K."/>
            <person name="Ivanova N."/>
            <person name="Mikhailova N."/>
            <person name="Pagani I."/>
            <person name="Chertkov O."/>
            <person name="Detter J.C."/>
            <person name="Han C."/>
            <person name="Tapia R."/>
            <person name="Land M."/>
            <person name="Hauser L."/>
            <person name="Markowitz V."/>
            <person name="Cheng J.-F."/>
            <person name="Hugenholtz P."/>
            <person name="Woyke T."/>
            <person name="Wu D."/>
            <person name="Tindall B."/>
            <person name="Pomrenke H.G."/>
            <person name="Brambilla E."/>
            <person name="Klenk H.-P."/>
            <person name="Eisen J.A."/>
        </authorList>
    </citation>
    <scope>NUCLEOTIDE SEQUENCE [LARGE SCALE GENOMIC DNA]</scope>
    <source>
        <strain evidence="4">DSM 16823 / RW262 / RW262</strain>
    </source>
</reference>
<feature type="compositionally biased region" description="Polar residues" evidence="1">
    <location>
        <begin position="71"/>
        <end position="86"/>
    </location>
</feature>
<evidence type="ECO:0000256" key="2">
    <source>
        <dbReference type="SAM" id="Phobius"/>
    </source>
</evidence>
<accession>F2IG92</accession>
<keyword evidence="2" id="KW-0472">Membrane</keyword>
<keyword evidence="2" id="KW-0812">Transmembrane</keyword>
<evidence type="ECO:0000313" key="3">
    <source>
        <dbReference type="EMBL" id="AEA45758.1"/>
    </source>
</evidence>
<reference evidence="3 4" key="1">
    <citation type="journal article" date="2011" name="Stand. Genomic Sci.">
        <title>Complete genome sequence of the gliding freshwater bacterium Fluviicola taffensis type strain (RW262).</title>
        <authorList>
            <person name="Woyke T."/>
            <person name="Chertkov O."/>
            <person name="Lapidus A."/>
            <person name="Nolan M."/>
            <person name="Lucas S."/>
            <person name="Del Rio T.G."/>
            <person name="Tice H."/>
            <person name="Cheng J.F."/>
            <person name="Tapia R."/>
            <person name="Han C."/>
            <person name="Goodwin L."/>
            <person name="Pitluck S."/>
            <person name="Liolios K."/>
            <person name="Pagani I."/>
            <person name="Ivanova N."/>
            <person name="Huntemann M."/>
            <person name="Mavromatis K."/>
            <person name="Mikhailova N."/>
            <person name="Pati A."/>
            <person name="Chen A."/>
            <person name="Palaniappan K."/>
            <person name="Land M."/>
            <person name="Hauser L."/>
            <person name="Brambilla E.M."/>
            <person name="Rohde M."/>
            <person name="Mwirichia R."/>
            <person name="Sikorski J."/>
            <person name="Tindall B.J."/>
            <person name="Goker M."/>
            <person name="Bristow J."/>
            <person name="Eisen J.A."/>
            <person name="Markowitz V."/>
            <person name="Hugenholtz P."/>
            <person name="Klenk H.P."/>
            <person name="Kyrpides N.C."/>
        </authorList>
    </citation>
    <scope>NUCLEOTIDE SEQUENCE [LARGE SCALE GENOMIC DNA]</scope>
    <source>
        <strain evidence="4">DSM 16823 / RW262 / RW262</strain>
    </source>
</reference>
<dbReference type="STRING" id="755732.Fluta_3791"/>
<gene>
    <name evidence="3" type="ordered locus">Fluta_3791</name>
</gene>
<dbReference type="RefSeq" id="WP_013688516.1">
    <property type="nucleotide sequence ID" value="NC_015321.1"/>
</dbReference>
<keyword evidence="4" id="KW-1185">Reference proteome</keyword>
<dbReference type="Proteomes" id="UP000007463">
    <property type="component" value="Chromosome"/>
</dbReference>
<feature type="region of interest" description="Disordered" evidence="1">
    <location>
        <begin position="71"/>
        <end position="92"/>
    </location>
</feature>